<keyword evidence="1 5" id="KW-0489">Methyltransferase</keyword>
<dbReference type="InterPro" id="IPR042086">
    <property type="entry name" value="MeTrfase_capping"/>
</dbReference>
<evidence type="ECO:0000256" key="3">
    <source>
        <dbReference type="ARBA" id="ARBA00022723"/>
    </source>
</evidence>
<dbReference type="InterPro" id="IPR029063">
    <property type="entry name" value="SAM-dependent_MTases_sf"/>
</dbReference>
<protein>
    <submittedName>
        <fullName evidence="5">SAM dependent carboxyl methyltransferase</fullName>
    </submittedName>
</protein>
<evidence type="ECO:0000256" key="2">
    <source>
        <dbReference type="ARBA" id="ARBA00022679"/>
    </source>
</evidence>
<dbReference type="AlphaFoldDB" id="A0AAN8ZFV2"/>
<dbReference type="GO" id="GO:0032259">
    <property type="term" value="P:methylation"/>
    <property type="evidence" value="ECO:0007669"/>
    <property type="project" value="UniProtKB-KW"/>
</dbReference>
<dbReference type="GO" id="GO:0008168">
    <property type="term" value="F:methyltransferase activity"/>
    <property type="evidence" value="ECO:0007669"/>
    <property type="project" value="UniProtKB-KW"/>
</dbReference>
<evidence type="ECO:0000313" key="6">
    <source>
        <dbReference type="Proteomes" id="UP001370490"/>
    </source>
</evidence>
<keyword evidence="4" id="KW-0460">Magnesium</keyword>
<dbReference type="PANTHER" id="PTHR31009">
    <property type="entry name" value="S-ADENOSYL-L-METHIONINE:CARBOXYL METHYLTRANSFERASE FAMILY PROTEIN"/>
    <property type="match status" value="1"/>
</dbReference>
<name>A0AAN8ZFV2_9MAGN</name>
<sequence>MDLKEVLRMNRGVADNSYAQNTFTQKVNAITKPLLENTIRGLVLKNFRSYDLLNVADLGCAIGPNTISVIFTVVDTVKKTCQEINCSTPELQIYLNDLVGNDFNSLFNDLSRIPLHDEDMSCFVMGAPGSFHGRLFPRNSLHLVHSSYSVHWLSQTSPPIVSKAYLSQFQNDFTLFLSCRSEEMIPESCAVLILHGRESANPFSGKGVGPWEQLAQAISELVSEGLIEEEKLDTFNVPYYVSSKEEIIDIVEREGSFAIELIETFTINDSKEQDEDIKSNGQKTAKNIRSFTEPMISNHFGNAIMDKLYDKLSCILIEFMAKQSTQTTSIKVVLRRKATISK</sequence>
<evidence type="ECO:0000256" key="1">
    <source>
        <dbReference type="ARBA" id="ARBA00022603"/>
    </source>
</evidence>
<keyword evidence="6" id="KW-1185">Reference proteome</keyword>
<dbReference type="Gene3D" id="1.10.1200.270">
    <property type="entry name" value="Methyltransferase, alpha-helical capping domain"/>
    <property type="match status" value="1"/>
</dbReference>
<comment type="caution">
    <text evidence="5">The sequence shown here is derived from an EMBL/GenBank/DDBJ whole genome shotgun (WGS) entry which is preliminary data.</text>
</comment>
<organism evidence="5 6">
    <name type="scientific">Dillenia turbinata</name>
    <dbReference type="NCBI Taxonomy" id="194707"/>
    <lineage>
        <taxon>Eukaryota</taxon>
        <taxon>Viridiplantae</taxon>
        <taxon>Streptophyta</taxon>
        <taxon>Embryophyta</taxon>
        <taxon>Tracheophyta</taxon>
        <taxon>Spermatophyta</taxon>
        <taxon>Magnoliopsida</taxon>
        <taxon>eudicotyledons</taxon>
        <taxon>Gunneridae</taxon>
        <taxon>Pentapetalae</taxon>
        <taxon>Dilleniales</taxon>
        <taxon>Dilleniaceae</taxon>
        <taxon>Dillenia</taxon>
    </lineage>
</organism>
<reference evidence="5 6" key="1">
    <citation type="submission" date="2023-12" db="EMBL/GenBank/DDBJ databases">
        <title>A high-quality genome assembly for Dillenia turbinata (Dilleniales).</title>
        <authorList>
            <person name="Chanderbali A."/>
        </authorList>
    </citation>
    <scope>NUCLEOTIDE SEQUENCE [LARGE SCALE GENOMIC DNA]</scope>
    <source>
        <strain evidence="5">LSX21</strain>
        <tissue evidence="5">Leaf</tissue>
    </source>
</reference>
<dbReference type="EMBL" id="JBAMMX010000009">
    <property type="protein sequence ID" value="KAK6933045.1"/>
    <property type="molecule type" value="Genomic_DNA"/>
</dbReference>
<gene>
    <name evidence="5" type="ORF">RJ641_035939</name>
</gene>
<dbReference type="Proteomes" id="UP001370490">
    <property type="component" value="Unassembled WGS sequence"/>
</dbReference>
<accession>A0AAN8ZFV2</accession>
<dbReference type="InterPro" id="IPR005299">
    <property type="entry name" value="MeTrfase_7"/>
</dbReference>
<dbReference type="GO" id="GO:0046872">
    <property type="term" value="F:metal ion binding"/>
    <property type="evidence" value="ECO:0007669"/>
    <property type="project" value="UniProtKB-KW"/>
</dbReference>
<dbReference type="Gene3D" id="3.40.50.150">
    <property type="entry name" value="Vaccinia Virus protein VP39"/>
    <property type="match status" value="1"/>
</dbReference>
<evidence type="ECO:0000313" key="5">
    <source>
        <dbReference type="EMBL" id="KAK6933045.1"/>
    </source>
</evidence>
<proteinExistence type="predicted"/>
<dbReference type="Pfam" id="PF03492">
    <property type="entry name" value="Methyltransf_7"/>
    <property type="match status" value="1"/>
</dbReference>
<keyword evidence="3" id="KW-0479">Metal-binding</keyword>
<keyword evidence="2" id="KW-0808">Transferase</keyword>
<evidence type="ECO:0000256" key="4">
    <source>
        <dbReference type="ARBA" id="ARBA00022842"/>
    </source>
</evidence>
<dbReference type="SUPFAM" id="SSF53335">
    <property type="entry name" value="S-adenosyl-L-methionine-dependent methyltransferases"/>
    <property type="match status" value="1"/>
</dbReference>